<feature type="region of interest" description="Disordered" evidence="1">
    <location>
        <begin position="1"/>
        <end position="36"/>
    </location>
</feature>
<feature type="compositionally biased region" description="Polar residues" evidence="1">
    <location>
        <begin position="1"/>
        <end position="17"/>
    </location>
</feature>
<evidence type="ECO:0000313" key="2">
    <source>
        <dbReference type="EMBL" id="GJT01283.1"/>
    </source>
</evidence>
<evidence type="ECO:0000256" key="1">
    <source>
        <dbReference type="SAM" id="MobiDB-lite"/>
    </source>
</evidence>
<accession>A0ABQ5AG45</accession>
<organism evidence="2 3">
    <name type="scientific">Tanacetum coccineum</name>
    <dbReference type="NCBI Taxonomy" id="301880"/>
    <lineage>
        <taxon>Eukaryota</taxon>
        <taxon>Viridiplantae</taxon>
        <taxon>Streptophyta</taxon>
        <taxon>Embryophyta</taxon>
        <taxon>Tracheophyta</taxon>
        <taxon>Spermatophyta</taxon>
        <taxon>Magnoliopsida</taxon>
        <taxon>eudicotyledons</taxon>
        <taxon>Gunneridae</taxon>
        <taxon>Pentapetalae</taxon>
        <taxon>asterids</taxon>
        <taxon>campanulids</taxon>
        <taxon>Asterales</taxon>
        <taxon>Asteraceae</taxon>
        <taxon>Asteroideae</taxon>
        <taxon>Anthemideae</taxon>
        <taxon>Anthemidinae</taxon>
        <taxon>Tanacetum</taxon>
    </lineage>
</organism>
<feature type="compositionally biased region" description="Basic residues" evidence="1">
    <location>
        <begin position="117"/>
        <end position="131"/>
    </location>
</feature>
<feature type="compositionally biased region" description="Basic and acidic residues" evidence="1">
    <location>
        <begin position="132"/>
        <end position="144"/>
    </location>
</feature>
<sequence length="319" mass="36321">MSTHSGPSPTAPTSVVRNTVGREKEMPQGNLNGPASDAALREYYDKHYNQLLPILAEKVHQEKVHQEKLKAVKARLNSEEISQHFESGTPSRRRDLKKRLRSRRIRSMSGRPEPRRGRSKSPRKKDHKGKRCLKDWRRVRRDIESGYQSSHSRGTELAPEKHHNKRASSRRTEALSESKGSAGGHWKSWSKSKDQALRMTIYPSHRGISGKFLLAKKCTKDPMEIHHIKQSEGKSTKDFVRIFKVESRDVKGASKVMRISGFMHGITNPELIKRLHDEILKSIDEMMTITTSFLRTEGGIWQPTAEEVTSVMETAGGQT</sequence>
<proteinExistence type="predicted"/>
<keyword evidence="3" id="KW-1185">Reference proteome</keyword>
<reference evidence="2" key="1">
    <citation type="journal article" date="2022" name="Int. J. Mol. Sci.">
        <title>Draft Genome of Tanacetum Coccineum: Genomic Comparison of Closely Related Tanacetum-Family Plants.</title>
        <authorList>
            <person name="Yamashiro T."/>
            <person name="Shiraishi A."/>
            <person name="Nakayama K."/>
            <person name="Satake H."/>
        </authorList>
    </citation>
    <scope>NUCLEOTIDE SEQUENCE</scope>
</reference>
<protein>
    <recommendedName>
        <fullName evidence="4">Reverse transcriptase domain-containing protein</fullName>
    </recommendedName>
</protein>
<evidence type="ECO:0000313" key="3">
    <source>
        <dbReference type="Proteomes" id="UP001151760"/>
    </source>
</evidence>
<dbReference type="Proteomes" id="UP001151760">
    <property type="component" value="Unassembled WGS sequence"/>
</dbReference>
<gene>
    <name evidence="2" type="ORF">Tco_0822452</name>
</gene>
<reference evidence="2" key="2">
    <citation type="submission" date="2022-01" db="EMBL/GenBank/DDBJ databases">
        <authorList>
            <person name="Yamashiro T."/>
            <person name="Shiraishi A."/>
            <person name="Satake H."/>
            <person name="Nakayama K."/>
        </authorList>
    </citation>
    <scope>NUCLEOTIDE SEQUENCE</scope>
</reference>
<dbReference type="EMBL" id="BQNB010012259">
    <property type="protein sequence ID" value="GJT01283.1"/>
    <property type="molecule type" value="Genomic_DNA"/>
</dbReference>
<feature type="region of interest" description="Disordered" evidence="1">
    <location>
        <begin position="73"/>
        <end position="189"/>
    </location>
</feature>
<comment type="caution">
    <text evidence="2">The sequence shown here is derived from an EMBL/GenBank/DDBJ whole genome shotgun (WGS) entry which is preliminary data.</text>
</comment>
<evidence type="ECO:0008006" key="4">
    <source>
        <dbReference type="Google" id="ProtNLM"/>
    </source>
</evidence>
<name>A0ABQ5AG45_9ASTR</name>
<feature type="compositionally biased region" description="Basic residues" evidence="1">
    <location>
        <begin position="94"/>
        <end position="106"/>
    </location>
</feature>
<feature type="compositionally biased region" description="Basic and acidic residues" evidence="1">
    <location>
        <begin position="73"/>
        <end position="83"/>
    </location>
</feature>